<sequence>MSADRPLIGVTGRRVSVRDIGGPRGFHDATADTYYSEYARAVALAGGIPVHLPLQTDAADLMEHLDGLLLTGGDDVDPTLYGSHAGATTTVVDPLRDASELELLSAARSKGVAVLGICRGLQLINVAHGGSLIADLPLSEGCAHASYAYPRAYRRHEVSFAPGSRAHDAYRADTLVNSFHHQAADRLGAGLVATGWAPDGIVEALESSTEPILAVQWHPECFGRDPAFDWLVSESSARSTRSIQNRTLTS</sequence>
<dbReference type="EMBL" id="JAUTBF010000001">
    <property type="protein sequence ID" value="MDQ1122015.1"/>
    <property type="molecule type" value="Genomic_DNA"/>
</dbReference>
<dbReference type="PANTHER" id="PTHR43235">
    <property type="entry name" value="GLUTAMINE AMIDOTRANSFERASE PB2B2.05-RELATED"/>
    <property type="match status" value="1"/>
</dbReference>
<organism evidence="1 2">
    <name type="scientific">Microbacterium trichothecenolyticum</name>
    <name type="common">Aureobacterium trichothecenolyticum</name>
    <dbReference type="NCBI Taxonomy" id="69370"/>
    <lineage>
        <taxon>Bacteria</taxon>
        <taxon>Bacillati</taxon>
        <taxon>Actinomycetota</taxon>
        <taxon>Actinomycetes</taxon>
        <taxon>Micrococcales</taxon>
        <taxon>Microbacteriaceae</taxon>
        <taxon>Microbacterium</taxon>
    </lineage>
</organism>
<reference evidence="1 2" key="1">
    <citation type="submission" date="2023-07" db="EMBL/GenBank/DDBJ databases">
        <title>Functional and genomic diversity of the sorghum phyllosphere microbiome.</title>
        <authorList>
            <person name="Shade A."/>
        </authorList>
    </citation>
    <scope>NUCLEOTIDE SEQUENCE [LARGE SCALE GENOMIC DNA]</scope>
    <source>
        <strain evidence="1 2">SORGH_AS_1207</strain>
    </source>
</reference>
<dbReference type="Proteomes" id="UP001226691">
    <property type="component" value="Unassembled WGS sequence"/>
</dbReference>
<proteinExistence type="predicted"/>
<dbReference type="PANTHER" id="PTHR43235:SF1">
    <property type="entry name" value="GLUTAMINE AMIDOTRANSFERASE PB2B2.05-RELATED"/>
    <property type="match status" value="1"/>
</dbReference>
<gene>
    <name evidence="1" type="ORF">QE412_000588</name>
</gene>
<name>A0ABU0TQU1_MICTR</name>
<dbReference type="InterPro" id="IPR011697">
    <property type="entry name" value="Peptidase_C26"/>
</dbReference>
<dbReference type="InterPro" id="IPR044668">
    <property type="entry name" value="PuuD-like"/>
</dbReference>
<dbReference type="CDD" id="cd01745">
    <property type="entry name" value="GATase1_2"/>
    <property type="match status" value="1"/>
</dbReference>
<dbReference type="InterPro" id="IPR029062">
    <property type="entry name" value="Class_I_gatase-like"/>
</dbReference>
<dbReference type="RefSeq" id="WP_307479949.1">
    <property type="nucleotide sequence ID" value="NZ_JAUTBF010000001.1"/>
</dbReference>
<accession>A0ABU0TQU1</accession>
<protein>
    <submittedName>
        <fullName evidence="1">Glutamine amidotransferase</fullName>
    </submittedName>
</protein>
<dbReference type="Pfam" id="PF07722">
    <property type="entry name" value="Peptidase_C26"/>
    <property type="match status" value="1"/>
</dbReference>
<comment type="caution">
    <text evidence="1">The sequence shown here is derived from an EMBL/GenBank/DDBJ whole genome shotgun (WGS) entry which is preliminary data.</text>
</comment>
<dbReference type="PROSITE" id="PS51273">
    <property type="entry name" value="GATASE_TYPE_1"/>
    <property type="match status" value="1"/>
</dbReference>
<keyword evidence="2" id="KW-1185">Reference proteome</keyword>
<keyword evidence="1" id="KW-0315">Glutamine amidotransferase</keyword>
<dbReference type="Gene3D" id="3.40.50.880">
    <property type="match status" value="1"/>
</dbReference>
<dbReference type="SUPFAM" id="SSF52317">
    <property type="entry name" value="Class I glutamine amidotransferase-like"/>
    <property type="match status" value="1"/>
</dbReference>
<evidence type="ECO:0000313" key="2">
    <source>
        <dbReference type="Proteomes" id="UP001226691"/>
    </source>
</evidence>
<evidence type="ECO:0000313" key="1">
    <source>
        <dbReference type="EMBL" id="MDQ1122015.1"/>
    </source>
</evidence>